<keyword evidence="2" id="KW-0067">ATP-binding</keyword>
<feature type="coiled-coil region" evidence="1">
    <location>
        <begin position="759"/>
        <end position="803"/>
    </location>
</feature>
<evidence type="ECO:0000313" key="2">
    <source>
        <dbReference type="EMBL" id="OUM22674.1"/>
    </source>
</evidence>
<reference evidence="2 3" key="1">
    <citation type="submission" date="2017-05" db="EMBL/GenBank/DDBJ databases">
        <title>Whole genome sequence of Pseudomonas putida isolate 1312 commercialized as a biostimulant.</title>
        <authorList>
            <person name="Crovadore J."/>
            <person name="Blanc P."/>
            <person name="Chablais R."/>
            <person name="Cochard B."/>
            <person name="Grizard D."/>
            <person name="Lefort F."/>
        </authorList>
    </citation>
    <scope>NUCLEOTIDE SEQUENCE [LARGE SCALE GENOMIC DNA]</scope>
    <source>
        <strain evidence="2 3">1312</strain>
    </source>
</reference>
<comment type="caution">
    <text evidence="2">The sequence shown here is derived from an EMBL/GenBank/DDBJ whole genome shotgun (WGS) entry which is preliminary data.</text>
</comment>
<evidence type="ECO:0000313" key="3">
    <source>
        <dbReference type="Proteomes" id="UP000196082"/>
    </source>
</evidence>
<dbReference type="Proteomes" id="UP000196082">
    <property type="component" value="Unassembled WGS sequence"/>
</dbReference>
<dbReference type="AlphaFoldDB" id="A0A1Y3KCA6"/>
<dbReference type="Pfam" id="PF12128">
    <property type="entry name" value="DUF3584"/>
    <property type="match status" value="1"/>
</dbReference>
<accession>A0A1Y3KCA6</accession>
<name>A0A1Y3KCA6_PSEPU</name>
<organism evidence="2 3">
    <name type="scientific">Pseudomonas putida</name>
    <name type="common">Arthrobacter siderocapsulatus</name>
    <dbReference type="NCBI Taxonomy" id="303"/>
    <lineage>
        <taxon>Bacteria</taxon>
        <taxon>Pseudomonadati</taxon>
        <taxon>Pseudomonadota</taxon>
        <taxon>Gammaproteobacteria</taxon>
        <taxon>Pseudomonadales</taxon>
        <taxon>Pseudomonadaceae</taxon>
        <taxon>Pseudomonas</taxon>
    </lineage>
</organism>
<dbReference type="InterPro" id="IPR021979">
    <property type="entry name" value="DUF3584"/>
</dbReference>
<keyword evidence="1" id="KW-0175">Coiled coil</keyword>
<proteinExistence type="predicted"/>
<feature type="coiled-coil region" evidence="1">
    <location>
        <begin position="612"/>
        <end position="703"/>
    </location>
</feature>
<feature type="coiled-coil region" evidence="1">
    <location>
        <begin position="828"/>
        <end position="855"/>
    </location>
</feature>
<evidence type="ECO:0000256" key="1">
    <source>
        <dbReference type="SAM" id="Coils"/>
    </source>
</evidence>
<dbReference type="RefSeq" id="WP_086979368.1">
    <property type="nucleotide sequence ID" value="NZ_NFSB01000091.1"/>
</dbReference>
<gene>
    <name evidence="2" type="ORF">B8W72_29990</name>
</gene>
<dbReference type="EMBL" id="NFSB01000091">
    <property type="protein sequence ID" value="OUM22674.1"/>
    <property type="molecule type" value="Genomic_DNA"/>
</dbReference>
<sequence length="1241" mass="140730">MSKLVKIILIDSLCAGAKAELVMEGNTSVTGENGIGKSSFIKLIPVFYGASPGRLVKAGANRESFANWYLPRTSSFIVFEYLNHADQSRCAIMHRSGENYSYRLVSCGWRDELLYCDYESGHLVLPGELHHHLTQQGVMCSPELQPYHYRQIIQFNSGTAHLEKVTDAGKRKLIVGLRTGFSLAPKRKDFNGIDYVTLALIESGGTFDTMKATMAEILQQDNEDPSRTLMMLNAQPFRSVIDNRAGYLIMESLKPSISDLYLQAHEYQAIVRQMGTQKRRILMIEEKLKERQSARDAALGKITEEDQELQNQYQSKMGVFNAEKSEFKATLSDLDAWLVRFEDKRNRYEQQRAQELSQEFDKLPEIRAQLNQKREHAINLNREGADIRSVYKEREAAVKETASAALDAAFQKYVAEGQALQARDDRLRETQDQLLREARAAQAAELAEYHQEQLNATNANACAIAHVAHLKVISALPETQRELDLSQQAINEQLEVVGERQRSLSSIATDGHTLNQERDARAAEYNGLQQRREVLGAQREALKAQINAGAETFLGFLRQNHSTWEDDIARLIPVETLMRTDLNPALIDQDQKSLYGVELNLGVLPQAPVARINVLEAEIVTLTSQIQALGSEIEVLEKQQRNVEDRLRQHTLKLSAAQKDLSNATLELQTLKGDHAGLMDRAREEVERELELQAERVAEGQANLHRIANQIAALTLRHERELSDIGAEREAARMQLSNAQRHVEAELSTVRGRIDTTLATELEQAKRDMEARLRAAGVDDTESKRLASEIEGLENRVSELQNVESLIDSYRLWIKESVPAAPEYRANLTHTQAELERVDRSIEQWRIEVQAAQKSISLRRKNLATEGHEDGLEMSAAIRVQRELSQFETAEEAHLSSTVRASDIEDEVTKLKYRRGDCHRKGSALYREMHKHFVRDRLMHTPQGAAFEQIMNHAAHAAYELEFAWLEAAPNLHEYLEISHPDQKTKLIIQAKNLSDELCDNRSKLQQLHRSIQKLGRDATEKASEVLSAFAQIRQFEFKVTSRIHNMSFWDDLTNYEQQYRRWASVPVEQIPSDNFMEALRTIERQIEDGAFTSKLSDCFDVSVTCNDQGRVKVATNNAELIHLSSTGLTKIIVAMIYVSLFELLRNDASFQMSIPIDEALELSPENYVALVNYFNDRGLSMLACFPGGAPELLRQFNNRYSLERRSDTDSIVVKEYGIEEQDELDDLNAALGYENGEDSL</sequence>
<keyword evidence="2" id="KW-0547">Nucleotide-binding</keyword>
<protein>
    <submittedName>
        <fullName evidence="2">ATP-binding protein</fullName>
    </submittedName>
</protein>
<dbReference type="GO" id="GO:0005524">
    <property type="term" value="F:ATP binding"/>
    <property type="evidence" value="ECO:0007669"/>
    <property type="project" value="UniProtKB-KW"/>
</dbReference>